<dbReference type="InterPro" id="IPR036961">
    <property type="entry name" value="Kinesin_motor_dom_sf"/>
</dbReference>
<dbReference type="EMBL" id="JWZX01001559">
    <property type="protein sequence ID" value="KOO33270.1"/>
    <property type="molecule type" value="Genomic_DNA"/>
</dbReference>
<dbReference type="Gene3D" id="3.40.850.10">
    <property type="entry name" value="Kinesin motor domain"/>
    <property type="match status" value="1"/>
</dbReference>
<dbReference type="InterPro" id="IPR001752">
    <property type="entry name" value="Kinesin_motor_dom"/>
</dbReference>
<dbReference type="GO" id="GO:0005737">
    <property type="term" value="C:cytoplasm"/>
    <property type="evidence" value="ECO:0007669"/>
    <property type="project" value="TreeGrafter"/>
</dbReference>
<reference evidence="5" key="1">
    <citation type="journal article" date="2015" name="PLoS Genet.">
        <title>Genome Sequence and Transcriptome Analyses of Chrysochromulina tobin: Metabolic Tools for Enhanced Algal Fitness in the Prominent Order Prymnesiales (Haptophyceae).</title>
        <authorList>
            <person name="Hovde B.T."/>
            <person name="Deodato C.R."/>
            <person name="Hunsperger H.M."/>
            <person name="Ryken S.A."/>
            <person name="Yost W."/>
            <person name="Jha R.K."/>
            <person name="Patterson J."/>
            <person name="Monnat R.J. Jr."/>
            <person name="Barlow S.B."/>
            <person name="Starkenburg S.R."/>
            <person name="Cattolico R.A."/>
        </authorList>
    </citation>
    <scope>NUCLEOTIDE SEQUENCE</scope>
    <source>
        <strain evidence="5">CCMP291</strain>
    </source>
</reference>
<feature type="non-terminal residue" evidence="4">
    <location>
        <position position="985"/>
    </location>
</feature>
<keyword evidence="5" id="KW-1185">Reference proteome</keyword>
<dbReference type="GO" id="GO:0005524">
    <property type="term" value="F:ATP binding"/>
    <property type="evidence" value="ECO:0007669"/>
    <property type="project" value="InterPro"/>
</dbReference>
<evidence type="ECO:0000256" key="1">
    <source>
        <dbReference type="SAM" id="Coils"/>
    </source>
</evidence>
<dbReference type="SMART" id="SM00129">
    <property type="entry name" value="KISc"/>
    <property type="match status" value="1"/>
</dbReference>
<sequence length="985" mass="107696">MPAAGRPPGADVRCCARVVKSATPSGAADTSLFIAGNALELVPAGKTEGERHSYSRIFDEYASDKDVYETEVLPLLEALTNGENAGVVVMGYHRSGHSELVNKLVPLMVDRIFELMQQRQAVAGGRGGQLMYQLYASVASVVIGSTDKMSDMLAQGSSELRVVRDAEAPSGVQLPGVRKQQVSSGPEFAKTFSAARVRLQQQHRPPAPSSVLILELVQSVHRGGGAAGSGEAVEEMVSQLVLTDIEVGSLGDPLASGLRAVLSTPPTKPLPLSGCALLLGEAVGGNARGLLLGCVVPGDMEESATTLGLLAHGMGFRNYPLVNNATTRGLLQRQYWHIQTLGESLATAEVQIRRGVDAVGENQKHLPSQLSYATDKLQALVDAMQQDSASTGGERQQLMAEVMSLRTRLNQSTGEAVQLKHELVREKEQKMELTRQLLSAQLNGGESTAKEQQRVFELEVEALAARDILQSVQRQAMEKEKALLAADAQLAQVTTKAEKLERRCMALEAELHGLQTASTDWREREDELMLQLLNAANAKKTAEKDVERMQIELRDSQAEATRLGQKAEHAQQMLQEARREAEAAREKASSASLSLERAQLQNDQDTLALQRQAASSAEEQLERIRQLQQELKDVREEQTQERAAHKSALSLAREEVKTHGQMRGEINMQLDRHKEQLEALTVHNEILAGLRREREAKAAAAAASIAEGDEAGTGDVVGTVVEGVDGGVPAEPEPPASRNGTSQRETHSKGASRAASRAGDRAVTLNHAPEAQPPAVVAELTRYERRVNEMLEMNRGLVEAYWRIRLLAEEASRLGQPLSLPSHEELSLQALVLPGAAGRRSVPSELEKALQKEKDTLAMQYEHCQMERNVAQRALHEASATQHRELASLVAELSSFRHQAAIHEERAERLQQRVLDLEEAVPAAKNDELVSELEGYQVKLERERSELARRAAAAEAQLASMQQYIELNLAKYQHEIRRLRQQIAE</sequence>
<feature type="coiled-coil region" evidence="1">
    <location>
        <begin position="469"/>
        <end position="655"/>
    </location>
</feature>
<evidence type="ECO:0000313" key="4">
    <source>
        <dbReference type="EMBL" id="KOO33270.1"/>
    </source>
</evidence>
<protein>
    <recommendedName>
        <fullName evidence="3">Kinesin motor domain-containing protein</fullName>
    </recommendedName>
</protein>
<gene>
    <name evidence="4" type="ORF">Ctob_006805</name>
</gene>
<proteinExistence type="predicted"/>
<feature type="coiled-coil region" evidence="1">
    <location>
        <begin position="893"/>
        <end position="982"/>
    </location>
</feature>
<evidence type="ECO:0000256" key="2">
    <source>
        <dbReference type="SAM" id="MobiDB-lite"/>
    </source>
</evidence>
<dbReference type="SUPFAM" id="SSF52540">
    <property type="entry name" value="P-loop containing nucleoside triphosphate hydrolases"/>
    <property type="match status" value="1"/>
</dbReference>
<dbReference type="PANTHER" id="PTHR22106:SF5">
    <property type="entry name" value="COILED-COIL DOMAIN-CONTAINING PROTEIN 78"/>
    <property type="match status" value="1"/>
</dbReference>
<dbReference type="GO" id="GO:0003777">
    <property type="term" value="F:microtubule motor activity"/>
    <property type="evidence" value="ECO:0007669"/>
    <property type="project" value="InterPro"/>
</dbReference>
<feature type="domain" description="Kinesin motor" evidence="3">
    <location>
        <begin position="9"/>
        <end position="324"/>
    </location>
</feature>
<keyword evidence="1" id="KW-0175">Coiled coil</keyword>
<evidence type="ECO:0000313" key="5">
    <source>
        <dbReference type="Proteomes" id="UP000037460"/>
    </source>
</evidence>
<dbReference type="GO" id="GO:0008017">
    <property type="term" value="F:microtubule binding"/>
    <property type="evidence" value="ECO:0007669"/>
    <property type="project" value="InterPro"/>
</dbReference>
<accession>A0A0M0K376</accession>
<feature type="region of interest" description="Disordered" evidence="2">
    <location>
        <begin position="721"/>
        <end position="770"/>
    </location>
</feature>
<dbReference type="Proteomes" id="UP000037460">
    <property type="component" value="Unassembled WGS sequence"/>
</dbReference>
<dbReference type="InterPro" id="IPR027417">
    <property type="entry name" value="P-loop_NTPase"/>
</dbReference>
<dbReference type="AlphaFoldDB" id="A0A0M0K376"/>
<comment type="caution">
    <text evidence="4">The sequence shown here is derived from an EMBL/GenBank/DDBJ whole genome shotgun (WGS) entry which is preliminary data.</text>
</comment>
<name>A0A0M0K376_9EUKA</name>
<dbReference type="GO" id="GO:0007018">
    <property type="term" value="P:microtubule-based movement"/>
    <property type="evidence" value="ECO:0007669"/>
    <property type="project" value="InterPro"/>
</dbReference>
<evidence type="ECO:0000259" key="3">
    <source>
        <dbReference type="SMART" id="SM00129"/>
    </source>
</evidence>
<organism evidence="4 5">
    <name type="scientific">Chrysochromulina tobinii</name>
    <dbReference type="NCBI Taxonomy" id="1460289"/>
    <lineage>
        <taxon>Eukaryota</taxon>
        <taxon>Haptista</taxon>
        <taxon>Haptophyta</taxon>
        <taxon>Prymnesiophyceae</taxon>
        <taxon>Prymnesiales</taxon>
        <taxon>Chrysochromulinaceae</taxon>
        <taxon>Chrysochromulina</taxon>
    </lineage>
</organism>
<dbReference type="InterPro" id="IPR039873">
    <property type="entry name" value="CCDC78"/>
</dbReference>
<feature type="coiled-coil region" evidence="1">
    <location>
        <begin position="409"/>
        <end position="443"/>
    </location>
</feature>
<dbReference type="PANTHER" id="PTHR22106">
    <property type="entry name" value="COILED-COIL DOMAIN-CONTAINING PROTEIN 78"/>
    <property type="match status" value="1"/>
</dbReference>